<dbReference type="EMBL" id="VSSQ01086999">
    <property type="protein sequence ID" value="MPN34123.1"/>
    <property type="molecule type" value="Genomic_DNA"/>
</dbReference>
<sequence length="183" mass="20155">MVLATGAALSLTQGDLVNKTLFVVKLLDLGVCKTPLPFELSGKDGGVWMYDSGEKLISPLFESAFTLKEKSETEIADGDILFVAGALTDRLLNRINADKHLFGMEVVVRDFTKIFASPLTFWGFVKKGGRVTVMAKSKLIAICVNPVSPRGYKMDSDSLCNEIAQKSGLPVYDIFKIDNEQWR</sequence>
<accession>A0A645HEC1</accession>
<gene>
    <name evidence="1" type="ORF">SDC9_181616</name>
</gene>
<reference evidence="1" key="1">
    <citation type="submission" date="2019-08" db="EMBL/GenBank/DDBJ databases">
        <authorList>
            <person name="Kucharzyk K."/>
            <person name="Murdoch R.W."/>
            <person name="Higgins S."/>
            <person name="Loffler F."/>
        </authorList>
    </citation>
    <scope>NUCLEOTIDE SEQUENCE</scope>
</reference>
<evidence type="ECO:0000313" key="1">
    <source>
        <dbReference type="EMBL" id="MPN34123.1"/>
    </source>
</evidence>
<dbReference type="AlphaFoldDB" id="A0A645HEC1"/>
<comment type="caution">
    <text evidence="1">The sequence shown here is derived from an EMBL/GenBank/DDBJ whole genome shotgun (WGS) entry which is preliminary data.</text>
</comment>
<organism evidence="1">
    <name type="scientific">bioreactor metagenome</name>
    <dbReference type="NCBI Taxonomy" id="1076179"/>
    <lineage>
        <taxon>unclassified sequences</taxon>
        <taxon>metagenomes</taxon>
        <taxon>ecological metagenomes</taxon>
    </lineage>
</organism>
<proteinExistence type="predicted"/>
<protein>
    <submittedName>
        <fullName evidence="1">Uncharacterized protein</fullName>
    </submittedName>
</protein>
<name>A0A645HEC1_9ZZZZ</name>